<dbReference type="InterPro" id="IPR052055">
    <property type="entry name" value="Hepadnavirus_pol/RT"/>
</dbReference>
<comment type="caution">
    <text evidence="1">The sequence shown here is derived from an EMBL/GenBank/DDBJ whole genome shotgun (WGS) entry which is preliminary data.</text>
</comment>
<reference evidence="1" key="1">
    <citation type="submission" date="2022-03" db="EMBL/GenBank/DDBJ databases">
        <authorList>
            <person name="Lindestad O."/>
        </authorList>
    </citation>
    <scope>NUCLEOTIDE SEQUENCE</scope>
</reference>
<dbReference type="PANTHER" id="PTHR33050:SF7">
    <property type="entry name" value="RIBONUCLEASE H"/>
    <property type="match status" value="1"/>
</dbReference>
<name>A0A8S4QTZ4_9NEOP</name>
<dbReference type="AlphaFoldDB" id="A0A8S4QTZ4"/>
<dbReference type="OrthoDB" id="2897838at2759"/>
<evidence type="ECO:0000313" key="1">
    <source>
        <dbReference type="EMBL" id="CAH2216633.1"/>
    </source>
</evidence>
<dbReference type="PANTHER" id="PTHR33050">
    <property type="entry name" value="REVERSE TRANSCRIPTASE DOMAIN-CONTAINING PROTEIN"/>
    <property type="match status" value="1"/>
</dbReference>
<evidence type="ECO:0000313" key="2">
    <source>
        <dbReference type="Proteomes" id="UP000838756"/>
    </source>
</evidence>
<sequence>VHLNEIAFHIWQWCEERQLYVYASYIKSKDNVEADEESRRSNIDTEWDLSPAAFDRIISNFGYPQVDLFATRINAKCKKYVSWKRDPEAFDIDAFTLDWSSFFFYAFPPFSLILKSLRKIINEEATGIIVVPYWPSQPWFPIFMKLSKYEPIYFNPEPELLLSPFRTRHPLWKRLTLVSTLLSGKLFQNNSFQAIP</sequence>
<dbReference type="EMBL" id="CAKXAJ010016212">
    <property type="protein sequence ID" value="CAH2216633.1"/>
    <property type="molecule type" value="Genomic_DNA"/>
</dbReference>
<protein>
    <submittedName>
        <fullName evidence="1">Jg22568 protein</fullName>
    </submittedName>
</protein>
<dbReference type="Proteomes" id="UP000838756">
    <property type="component" value="Unassembled WGS sequence"/>
</dbReference>
<organism evidence="1 2">
    <name type="scientific">Pararge aegeria aegeria</name>
    <dbReference type="NCBI Taxonomy" id="348720"/>
    <lineage>
        <taxon>Eukaryota</taxon>
        <taxon>Metazoa</taxon>
        <taxon>Ecdysozoa</taxon>
        <taxon>Arthropoda</taxon>
        <taxon>Hexapoda</taxon>
        <taxon>Insecta</taxon>
        <taxon>Pterygota</taxon>
        <taxon>Neoptera</taxon>
        <taxon>Endopterygota</taxon>
        <taxon>Lepidoptera</taxon>
        <taxon>Glossata</taxon>
        <taxon>Ditrysia</taxon>
        <taxon>Papilionoidea</taxon>
        <taxon>Nymphalidae</taxon>
        <taxon>Satyrinae</taxon>
        <taxon>Satyrini</taxon>
        <taxon>Parargina</taxon>
        <taxon>Pararge</taxon>
    </lineage>
</organism>
<proteinExistence type="predicted"/>
<gene>
    <name evidence="1" type="primary">jg22568</name>
    <name evidence="1" type="ORF">PAEG_LOCUS4623</name>
</gene>
<accession>A0A8S4QTZ4</accession>
<feature type="non-terminal residue" evidence="1">
    <location>
        <position position="1"/>
    </location>
</feature>
<keyword evidence="2" id="KW-1185">Reference proteome</keyword>